<sequence length="104" mass="11926">SCPPKTPDDHHIIINGRKWRATDPNIPHEARTELKHYLAKGRSGVRKSNSKESSANEEEKIKLARQITSLSNLGLGERGKPEWWNDTDSNRQKRWESALTALRE</sequence>
<keyword evidence="3" id="KW-1185">Reference proteome</keyword>
<evidence type="ECO:0000256" key="1">
    <source>
        <dbReference type="SAM" id="MobiDB-lite"/>
    </source>
</evidence>
<accession>A0AAN7H4H6</accession>
<feature type="region of interest" description="Disordered" evidence="1">
    <location>
        <begin position="38"/>
        <end position="60"/>
    </location>
</feature>
<name>A0AAN7H4H6_9PEZI</name>
<dbReference type="Proteomes" id="UP001301958">
    <property type="component" value="Unassembled WGS sequence"/>
</dbReference>
<reference evidence="2" key="2">
    <citation type="submission" date="2023-05" db="EMBL/GenBank/DDBJ databases">
        <authorList>
            <consortium name="Lawrence Berkeley National Laboratory"/>
            <person name="Steindorff A."/>
            <person name="Hensen N."/>
            <person name="Bonometti L."/>
            <person name="Westerberg I."/>
            <person name="Brannstrom I.O."/>
            <person name="Guillou S."/>
            <person name="Cros-Aarteil S."/>
            <person name="Calhoun S."/>
            <person name="Haridas S."/>
            <person name="Kuo A."/>
            <person name="Mondo S."/>
            <person name="Pangilinan J."/>
            <person name="Riley R."/>
            <person name="Labutti K."/>
            <person name="Andreopoulos B."/>
            <person name="Lipzen A."/>
            <person name="Chen C."/>
            <person name="Yanf M."/>
            <person name="Daum C."/>
            <person name="Ng V."/>
            <person name="Clum A."/>
            <person name="Ohm R."/>
            <person name="Martin F."/>
            <person name="Silar P."/>
            <person name="Natvig D."/>
            <person name="Lalanne C."/>
            <person name="Gautier V."/>
            <person name="Ament-Velasquez S.L."/>
            <person name="Kruys A."/>
            <person name="Hutchinson M.I."/>
            <person name="Powell A.J."/>
            <person name="Barry K."/>
            <person name="Miller A.N."/>
            <person name="Grigoriev I.V."/>
            <person name="Debuchy R."/>
            <person name="Gladieux P."/>
            <person name="Thoren M.H."/>
            <person name="Johannesson H."/>
        </authorList>
    </citation>
    <scope>NUCLEOTIDE SEQUENCE</scope>
    <source>
        <strain evidence="2">CBS 990.96</strain>
    </source>
</reference>
<protein>
    <submittedName>
        <fullName evidence="2">Uncharacterized protein</fullName>
    </submittedName>
</protein>
<gene>
    <name evidence="2" type="ORF">QBC38DRAFT_332782</name>
</gene>
<evidence type="ECO:0000313" key="2">
    <source>
        <dbReference type="EMBL" id="KAK4231858.1"/>
    </source>
</evidence>
<comment type="caution">
    <text evidence="2">The sequence shown here is derived from an EMBL/GenBank/DDBJ whole genome shotgun (WGS) entry which is preliminary data.</text>
</comment>
<organism evidence="2 3">
    <name type="scientific">Podospora fimiseda</name>
    <dbReference type="NCBI Taxonomy" id="252190"/>
    <lineage>
        <taxon>Eukaryota</taxon>
        <taxon>Fungi</taxon>
        <taxon>Dikarya</taxon>
        <taxon>Ascomycota</taxon>
        <taxon>Pezizomycotina</taxon>
        <taxon>Sordariomycetes</taxon>
        <taxon>Sordariomycetidae</taxon>
        <taxon>Sordariales</taxon>
        <taxon>Podosporaceae</taxon>
        <taxon>Podospora</taxon>
    </lineage>
</organism>
<dbReference type="AlphaFoldDB" id="A0AAN7H4H6"/>
<feature type="non-terminal residue" evidence="2">
    <location>
        <position position="104"/>
    </location>
</feature>
<reference evidence="2" key="1">
    <citation type="journal article" date="2023" name="Mol. Phylogenet. Evol.">
        <title>Genome-scale phylogeny and comparative genomics of the fungal order Sordariales.</title>
        <authorList>
            <person name="Hensen N."/>
            <person name="Bonometti L."/>
            <person name="Westerberg I."/>
            <person name="Brannstrom I.O."/>
            <person name="Guillou S."/>
            <person name="Cros-Aarteil S."/>
            <person name="Calhoun S."/>
            <person name="Haridas S."/>
            <person name="Kuo A."/>
            <person name="Mondo S."/>
            <person name="Pangilinan J."/>
            <person name="Riley R."/>
            <person name="LaButti K."/>
            <person name="Andreopoulos B."/>
            <person name="Lipzen A."/>
            <person name="Chen C."/>
            <person name="Yan M."/>
            <person name="Daum C."/>
            <person name="Ng V."/>
            <person name="Clum A."/>
            <person name="Steindorff A."/>
            <person name="Ohm R.A."/>
            <person name="Martin F."/>
            <person name="Silar P."/>
            <person name="Natvig D.O."/>
            <person name="Lalanne C."/>
            <person name="Gautier V."/>
            <person name="Ament-Velasquez S.L."/>
            <person name="Kruys A."/>
            <person name="Hutchinson M.I."/>
            <person name="Powell A.J."/>
            <person name="Barry K."/>
            <person name="Miller A.N."/>
            <person name="Grigoriev I.V."/>
            <person name="Debuchy R."/>
            <person name="Gladieux P."/>
            <person name="Hiltunen Thoren M."/>
            <person name="Johannesson H."/>
        </authorList>
    </citation>
    <scope>NUCLEOTIDE SEQUENCE</scope>
    <source>
        <strain evidence="2">CBS 990.96</strain>
    </source>
</reference>
<evidence type="ECO:0000313" key="3">
    <source>
        <dbReference type="Proteomes" id="UP001301958"/>
    </source>
</evidence>
<feature type="non-terminal residue" evidence="2">
    <location>
        <position position="1"/>
    </location>
</feature>
<proteinExistence type="predicted"/>
<dbReference type="EMBL" id="MU865290">
    <property type="protein sequence ID" value="KAK4231858.1"/>
    <property type="molecule type" value="Genomic_DNA"/>
</dbReference>